<feature type="region of interest" description="Disordered" evidence="7">
    <location>
        <begin position="510"/>
        <end position="530"/>
    </location>
</feature>
<dbReference type="PROSITE" id="PS00036">
    <property type="entry name" value="BZIP_BASIC"/>
    <property type="match status" value="1"/>
</dbReference>
<name>A0A0X3PPL6_SCHSO</name>
<accession>A0A0X3PPL6</accession>
<dbReference type="Pfam" id="PF00170">
    <property type="entry name" value="bZIP_1"/>
    <property type="match status" value="1"/>
</dbReference>
<organism evidence="10">
    <name type="scientific">Schistocephalus solidus</name>
    <name type="common">Tapeworm</name>
    <dbReference type="NCBI Taxonomy" id="70667"/>
    <lineage>
        <taxon>Eukaryota</taxon>
        <taxon>Metazoa</taxon>
        <taxon>Spiralia</taxon>
        <taxon>Lophotrochozoa</taxon>
        <taxon>Platyhelminthes</taxon>
        <taxon>Cestoda</taxon>
        <taxon>Eucestoda</taxon>
        <taxon>Diphyllobothriidea</taxon>
        <taxon>Diphyllobothriidae</taxon>
        <taxon>Schistocephalus</taxon>
    </lineage>
</organism>
<keyword evidence="4" id="KW-0804">Transcription</keyword>
<dbReference type="InterPro" id="IPR046347">
    <property type="entry name" value="bZIP_sf"/>
</dbReference>
<dbReference type="InterPro" id="IPR004827">
    <property type="entry name" value="bZIP"/>
</dbReference>
<proteinExistence type="predicted"/>
<evidence type="ECO:0000256" key="1">
    <source>
        <dbReference type="ARBA" id="ARBA00004123"/>
    </source>
</evidence>
<dbReference type="GO" id="GO:0005634">
    <property type="term" value="C:nucleus"/>
    <property type="evidence" value="ECO:0007669"/>
    <property type="project" value="UniProtKB-SubCell"/>
</dbReference>
<evidence type="ECO:0000259" key="9">
    <source>
        <dbReference type="PROSITE" id="PS50217"/>
    </source>
</evidence>
<dbReference type="PANTHER" id="PTHR46004">
    <property type="entry name" value="CYCLIC AMP RESPONSE ELEMENT-BINDING PROTEIN A"/>
    <property type="match status" value="1"/>
</dbReference>
<dbReference type="CDD" id="cd14689">
    <property type="entry name" value="bZIP_CREB3"/>
    <property type="match status" value="1"/>
</dbReference>
<keyword evidence="3" id="KW-0238">DNA-binding</keyword>
<dbReference type="GO" id="GO:0035497">
    <property type="term" value="F:cAMP response element binding"/>
    <property type="evidence" value="ECO:0007669"/>
    <property type="project" value="TreeGrafter"/>
</dbReference>
<evidence type="ECO:0000313" key="10">
    <source>
        <dbReference type="EMBL" id="JAP53150.1"/>
    </source>
</evidence>
<evidence type="ECO:0000256" key="7">
    <source>
        <dbReference type="SAM" id="MobiDB-lite"/>
    </source>
</evidence>
<evidence type="ECO:0000256" key="6">
    <source>
        <dbReference type="SAM" id="Coils"/>
    </source>
</evidence>
<reference evidence="10" key="1">
    <citation type="submission" date="2016-01" db="EMBL/GenBank/DDBJ databases">
        <title>Reference transcriptome for the parasite Schistocephalus solidus: insights into the molecular evolution of parasitism.</title>
        <authorList>
            <person name="Hebert F.O."/>
            <person name="Grambauer S."/>
            <person name="Barber I."/>
            <person name="Landry C.R."/>
            <person name="Aubin-Horth N."/>
        </authorList>
    </citation>
    <scope>NUCLEOTIDE SEQUENCE</scope>
</reference>
<sequence>SSYSLRISDAYTYFRGSPFCYPAFHFLSSIVLSLLDRSLRKYLGKFMEYEVQSAAFVVPRLRERFSEGISALKDKFLIDDIEESSPSPIFLMQDDPKFLDFHHQEVVESAPELPFAPTPAPSSEHVTIKDLDSLDTNDLFSFVLDNVALDSNLPELKSTPKDTLTSAFRTPVLDFSRPDDALGVPPDFLGLLDRTASDDILNDSMSLGDVSLDLESGLSSMQPVSESSGGYNLPSFNSSSESGIETMPALQFDMCSDEIGNYSDGSEAEEGEQFVNRGESRPGPATMFLHNEDLAHGKPGQRLVLSAEERRLLSRMGHKVPTMFPLSRSDERVIRAVRRKIRNKISAKASRARRQEYLQTLEMRIHRCHKENERLRSRVGELEKEKRGLMANLRKMRSYLARLISGMPAVANSPRGQQPLLPLTFSPVSKSQKSQSHRLSISFSKTRSAAGGTSLLVVAFMILAWATVMPLPDFENSSRSLSNPVASVAGILPSPVSPATLFSGRSRTLLSKSNPERLDHPTDQPPPETKLDKVVKKFVSQESISLYPLFPTSWADSLPESFVVQRTDAIGSYAVEDL</sequence>
<keyword evidence="8" id="KW-0472">Membrane</keyword>
<evidence type="ECO:0000256" key="4">
    <source>
        <dbReference type="ARBA" id="ARBA00023163"/>
    </source>
</evidence>
<dbReference type="Gene3D" id="1.20.5.170">
    <property type="match status" value="1"/>
</dbReference>
<protein>
    <recommendedName>
        <fullName evidence="9">BZIP domain-containing protein</fullName>
    </recommendedName>
</protein>
<evidence type="ECO:0000256" key="8">
    <source>
        <dbReference type="SAM" id="Phobius"/>
    </source>
</evidence>
<feature type="non-terminal residue" evidence="10">
    <location>
        <position position="1"/>
    </location>
</feature>
<dbReference type="EMBL" id="GEEE01010075">
    <property type="protein sequence ID" value="JAP53150.1"/>
    <property type="molecule type" value="Transcribed_RNA"/>
</dbReference>
<dbReference type="PROSITE" id="PS50217">
    <property type="entry name" value="BZIP"/>
    <property type="match status" value="1"/>
</dbReference>
<dbReference type="AlphaFoldDB" id="A0A0X3PPL6"/>
<keyword evidence="6" id="KW-0175">Coiled coil</keyword>
<gene>
    <name evidence="10" type="ORF">TR148959</name>
</gene>
<evidence type="ECO:0000256" key="5">
    <source>
        <dbReference type="ARBA" id="ARBA00023242"/>
    </source>
</evidence>
<dbReference type="GO" id="GO:0000981">
    <property type="term" value="F:DNA-binding transcription factor activity, RNA polymerase II-specific"/>
    <property type="evidence" value="ECO:0007669"/>
    <property type="project" value="TreeGrafter"/>
</dbReference>
<comment type="subcellular location">
    <subcellularLocation>
        <location evidence="1">Nucleus</location>
    </subcellularLocation>
</comment>
<keyword evidence="2" id="KW-0805">Transcription regulation</keyword>
<evidence type="ECO:0000256" key="3">
    <source>
        <dbReference type="ARBA" id="ARBA00023125"/>
    </source>
</evidence>
<dbReference type="SUPFAM" id="SSF57959">
    <property type="entry name" value="Leucine zipper domain"/>
    <property type="match status" value="1"/>
</dbReference>
<keyword evidence="5" id="KW-0539">Nucleus</keyword>
<feature type="coiled-coil region" evidence="6">
    <location>
        <begin position="358"/>
        <end position="392"/>
    </location>
</feature>
<dbReference type="SMART" id="SM00338">
    <property type="entry name" value="BRLZ"/>
    <property type="match status" value="1"/>
</dbReference>
<evidence type="ECO:0000256" key="2">
    <source>
        <dbReference type="ARBA" id="ARBA00023015"/>
    </source>
</evidence>
<feature type="transmembrane region" description="Helical" evidence="8">
    <location>
        <begin position="12"/>
        <end position="35"/>
    </location>
</feature>
<feature type="domain" description="BZIP" evidence="9">
    <location>
        <begin position="333"/>
        <end position="396"/>
    </location>
</feature>
<keyword evidence="8" id="KW-1133">Transmembrane helix</keyword>
<keyword evidence="8" id="KW-0812">Transmembrane</keyword>
<dbReference type="PANTHER" id="PTHR46004:SF3">
    <property type="entry name" value="CYCLIC AMP RESPONSE ELEMENT-BINDING PROTEIN A"/>
    <property type="match status" value="1"/>
</dbReference>